<evidence type="ECO:0000313" key="2">
    <source>
        <dbReference type="Proteomes" id="UP000039865"/>
    </source>
</evidence>
<proteinExistence type="predicted"/>
<protein>
    <submittedName>
        <fullName evidence="1">Uncharacterized protein</fullName>
    </submittedName>
</protein>
<evidence type="ECO:0000313" key="1">
    <source>
        <dbReference type="EMBL" id="CDW75726.1"/>
    </source>
</evidence>
<accession>A0A078A0J8</accession>
<dbReference type="EMBL" id="CCKQ01004573">
    <property type="protein sequence ID" value="CDW75726.1"/>
    <property type="molecule type" value="Genomic_DNA"/>
</dbReference>
<sequence length="74" mass="8491">MPSQYTNNRVTALNNKQTFINIVESTYERASISLFNPTTRSDGSIIDYDISTKVKQKLMSQMDATGSKYKFHTY</sequence>
<keyword evidence="2" id="KW-1185">Reference proteome</keyword>
<name>A0A078A0J8_STYLE</name>
<reference evidence="1 2" key="1">
    <citation type="submission" date="2014-06" db="EMBL/GenBank/DDBJ databases">
        <authorList>
            <person name="Swart Estienne"/>
        </authorList>
    </citation>
    <scope>NUCLEOTIDE SEQUENCE [LARGE SCALE GENOMIC DNA]</scope>
    <source>
        <strain evidence="1 2">130c</strain>
    </source>
</reference>
<dbReference type="InParanoid" id="A0A078A0J8"/>
<dbReference type="Proteomes" id="UP000039865">
    <property type="component" value="Unassembled WGS sequence"/>
</dbReference>
<organism evidence="1 2">
    <name type="scientific">Stylonychia lemnae</name>
    <name type="common">Ciliate</name>
    <dbReference type="NCBI Taxonomy" id="5949"/>
    <lineage>
        <taxon>Eukaryota</taxon>
        <taxon>Sar</taxon>
        <taxon>Alveolata</taxon>
        <taxon>Ciliophora</taxon>
        <taxon>Intramacronucleata</taxon>
        <taxon>Spirotrichea</taxon>
        <taxon>Stichotrichia</taxon>
        <taxon>Sporadotrichida</taxon>
        <taxon>Oxytrichidae</taxon>
        <taxon>Stylonychinae</taxon>
        <taxon>Stylonychia</taxon>
    </lineage>
</organism>
<dbReference type="AlphaFoldDB" id="A0A078A0J8"/>
<gene>
    <name evidence="1" type="primary">Contig18416.g19565</name>
    <name evidence="1" type="ORF">STYLEM_4719</name>
</gene>